<evidence type="ECO:0000256" key="5">
    <source>
        <dbReference type="ARBA" id="ARBA00022691"/>
    </source>
</evidence>
<dbReference type="SUPFAM" id="SSF53335">
    <property type="entry name" value="S-adenosyl-L-methionine-dependent methyltransferases"/>
    <property type="match status" value="1"/>
</dbReference>
<dbReference type="NCBIfam" id="TIGR00406">
    <property type="entry name" value="prmA"/>
    <property type="match status" value="1"/>
</dbReference>
<evidence type="ECO:0000256" key="1">
    <source>
        <dbReference type="ARBA" id="ARBA00009741"/>
    </source>
</evidence>
<dbReference type="GO" id="GO:0005829">
    <property type="term" value="C:cytosol"/>
    <property type="evidence" value="ECO:0007669"/>
    <property type="project" value="TreeGrafter"/>
</dbReference>
<keyword evidence="5" id="KW-0949">S-adenosyl-L-methionine</keyword>
<dbReference type="InterPro" id="IPR004498">
    <property type="entry name" value="Ribosomal_PrmA_MeTrfase"/>
</dbReference>
<evidence type="ECO:0000256" key="8">
    <source>
        <dbReference type="ARBA" id="ARBA00042266"/>
    </source>
</evidence>
<gene>
    <name evidence="9" type="ORF">TOLI1172_LOCUS7273</name>
    <name evidence="10" type="ORF">TOLI1172_LOCUS7274</name>
</gene>
<organism evidence="10">
    <name type="scientific">Timspurckia oligopyrenoides</name>
    <dbReference type="NCBI Taxonomy" id="708627"/>
    <lineage>
        <taxon>Eukaryota</taxon>
        <taxon>Rhodophyta</taxon>
        <taxon>Bangiophyceae</taxon>
        <taxon>Porphyridiales</taxon>
        <taxon>Porphyridiaceae</taxon>
        <taxon>Timspurckia</taxon>
    </lineage>
</organism>
<dbReference type="AlphaFoldDB" id="A0A6T6NQS7"/>
<keyword evidence="2" id="KW-0963">Cytoplasm</keyword>
<keyword evidence="4" id="KW-0808">Transferase</keyword>
<evidence type="ECO:0000256" key="7">
    <source>
        <dbReference type="ARBA" id="ARBA00041867"/>
    </source>
</evidence>
<evidence type="ECO:0000256" key="6">
    <source>
        <dbReference type="ARBA" id="ARBA00037932"/>
    </source>
</evidence>
<evidence type="ECO:0000256" key="4">
    <source>
        <dbReference type="ARBA" id="ARBA00022679"/>
    </source>
</evidence>
<dbReference type="EMBL" id="HBFP01010129">
    <property type="protein sequence ID" value="CAD8822878.1"/>
    <property type="molecule type" value="Transcribed_RNA"/>
</dbReference>
<dbReference type="InterPro" id="IPR050078">
    <property type="entry name" value="Ribosomal_L11_MeTrfase_PrmA"/>
</dbReference>
<evidence type="ECO:0000256" key="3">
    <source>
        <dbReference type="ARBA" id="ARBA00022603"/>
    </source>
</evidence>
<dbReference type="Gene3D" id="3.40.50.150">
    <property type="entry name" value="Vaccinia Virus protein VP39"/>
    <property type="match status" value="1"/>
</dbReference>
<evidence type="ECO:0000313" key="10">
    <source>
        <dbReference type="EMBL" id="CAD8822878.1"/>
    </source>
</evidence>
<dbReference type="EMBL" id="HBFP01010127">
    <property type="protein sequence ID" value="CAD8822877.1"/>
    <property type="molecule type" value="Transcribed_RNA"/>
</dbReference>
<dbReference type="PANTHER" id="PTHR43648">
    <property type="entry name" value="ELECTRON TRANSFER FLAVOPROTEIN BETA SUBUNIT LYSINE METHYLTRANSFERASE"/>
    <property type="match status" value="1"/>
</dbReference>
<dbReference type="CDD" id="cd02440">
    <property type="entry name" value="AdoMet_MTases"/>
    <property type="match status" value="1"/>
</dbReference>
<dbReference type="PIRSF" id="PIRSF000401">
    <property type="entry name" value="RPL11_MTase"/>
    <property type="match status" value="1"/>
</dbReference>
<evidence type="ECO:0000313" key="9">
    <source>
        <dbReference type="EMBL" id="CAD8822877.1"/>
    </source>
</evidence>
<protein>
    <recommendedName>
        <fullName evidence="8">ETFB lysine methyltransferase</fullName>
    </recommendedName>
    <alternativeName>
        <fullName evidence="7">Protein N-lysine methyltransferase METTL20</fullName>
    </alternativeName>
</protein>
<comment type="similarity">
    <text evidence="1">Belongs to the methyltransferase superfamily. PrmA family.</text>
</comment>
<evidence type="ECO:0000256" key="2">
    <source>
        <dbReference type="ARBA" id="ARBA00022490"/>
    </source>
</evidence>
<proteinExistence type="inferred from homology"/>
<accession>A0A6T6NQS7</accession>
<dbReference type="GO" id="GO:0032259">
    <property type="term" value="P:methylation"/>
    <property type="evidence" value="ECO:0007669"/>
    <property type="project" value="UniProtKB-KW"/>
</dbReference>
<dbReference type="Pfam" id="PF06325">
    <property type="entry name" value="PrmA"/>
    <property type="match status" value="1"/>
</dbReference>
<dbReference type="PANTHER" id="PTHR43648:SF1">
    <property type="entry name" value="ELECTRON TRANSFER FLAVOPROTEIN BETA SUBUNIT LYSINE METHYLTRANSFERASE"/>
    <property type="match status" value="1"/>
</dbReference>
<dbReference type="GO" id="GO:0016279">
    <property type="term" value="F:protein-lysine N-methyltransferase activity"/>
    <property type="evidence" value="ECO:0007669"/>
    <property type="project" value="TreeGrafter"/>
</dbReference>
<comment type="similarity">
    <text evidence="6">Belongs to the methyltransferase superfamily. ETFBKMT family.</text>
</comment>
<dbReference type="InterPro" id="IPR029063">
    <property type="entry name" value="SAM-dependent_MTases_sf"/>
</dbReference>
<keyword evidence="3" id="KW-0489">Methyltransferase</keyword>
<name>A0A6T6NQS7_9RHOD</name>
<sequence length="325" mass="35378">MPFQWVKVDISGEEYDGVDVELLSDLLMELGAVSVSVEDALRGTDAEKPLFHEPLPGNGVEWIMPADAVGGKTYWPKCTVKALFTEDAAVESVIMTVGAELNLPRTPQYEAESVRNEDWVVKVQQSFKPIQIGRILITFPWHSDAETASMREASPVIIQMSPGMAFGTGEHWTTQLVLQWLQDAIEGDEKVLDYGAGSGVLAIAGLKLGAARARLVEIDQEALSTSQSNAERNTIEDRCEFFLPENEPEPSAAFDITVANILAEPLRKLAPLLAAHTRCGGKVALSGILAMQASGLCDVYSQWFDMKQAAVDSGWALLTGVKRES</sequence>
<reference evidence="10" key="1">
    <citation type="submission" date="2021-01" db="EMBL/GenBank/DDBJ databases">
        <authorList>
            <person name="Corre E."/>
            <person name="Pelletier E."/>
            <person name="Niang G."/>
            <person name="Scheremetjew M."/>
            <person name="Finn R."/>
            <person name="Kale V."/>
            <person name="Holt S."/>
            <person name="Cochrane G."/>
            <person name="Meng A."/>
            <person name="Brown T."/>
            <person name="Cohen L."/>
        </authorList>
    </citation>
    <scope>NUCLEOTIDE SEQUENCE</scope>
    <source>
        <strain evidence="10">CCMP3278</strain>
    </source>
</reference>